<name>A0AAV7KGY2_9METZ</name>
<dbReference type="PANTHER" id="PTHR32046">
    <property type="entry name" value="G DOMAIN-CONTAINING PROTEIN"/>
    <property type="match status" value="1"/>
</dbReference>
<dbReference type="InterPro" id="IPR030379">
    <property type="entry name" value="G_SEPTIN_dom"/>
</dbReference>
<feature type="domain" description="Septin-type G" evidence="1">
    <location>
        <begin position="27"/>
        <end position="98"/>
    </location>
</feature>
<keyword evidence="3" id="KW-1185">Reference proteome</keyword>
<reference evidence="2 3" key="1">
    <citation type="journal article" date="2023" name="BMC Biol.">
        <title>The compact genome of the sponge Oopsacas minuta (Hexactinellida) is lacking key metazoan core genes.</title>
        <authorList>
            <person name="Santini S."/>
            <person name="Schenkelaars Q."/>
            <person name="Jourda C."/>
            <person name="Duchesne M."/>
            <person name="Belahbib H."/>
            <person name="Rocher C."/>
            <person name="Selva M."/>
            <person name="Riesgo A."/>
            <person name="Vervoort M."/>
            <person name="Leys S.P."/>
            <person name="Kodjabachian L."/>
            <person name="Le Bivic A."/>
            <person name="Borchiellini C."/>
            <person name="Claverie J.M."/>
            <person name="Renard E."/>
        </authorList>
    </citation>
    <scope>NUCLEOTIDE SEQUENCE [LARGE SCALE GENOMIC DNA]</scope>
    <source>
        <strain evidence="2">SPO-2</strain>
    </source>
</reference>
<protein>
    <recommendedName>
        <fullName evidence="1">Septin-type G domain-containing protein</fullName>
    </recommendedName>
</protein>
<dbReference type="SUPFAM" id="SSF52540">
    <property type="entry name" value="P-loop containing nucleoside triphosphate hydrolases"/>
    <property type="match status" value="1"/>
</dbReference>
<dbReference type="InterPro" id="IPR027417">
    <property type="entry name" value="P-loop_NTPase"/>
</dbReference>
<evidence type="ECO:0000259" key="1">
    <source>
        <dbReference type="Pfam" id="PF00735"/>
    </source>
</evidence>
<comment type="caution">
    <text evidence="2">The sequence shown here is derived from an EMBL/GenBank/DDBJ whole genome shotgun (WGS) entry which is preliminary data.</text>
</comment>
<dbReference type="Pfam" id="PF00735">
    <property type="entry name" value="Septin"/>
    <property type="match status" value="1"/>
</dbReference>
<dbReference type="Proteomes" id="UP001165289">
    <property type="component" value="Unassembled WGS sequence"/>
</dbReference>
<organism evidence="2 3">
    <name type="scientific">Oopsacas minuta</name>
    <dbReference type="NCBI Taxonomy" id="111878"/>
    <lineage>
        <taxon>Eukaryota</taxon>
        <taxon>Metazoa</taxon>
        <taxon>Porifera</taxon>
        <taxon>Hexactinellida</taxon>
        <taxon>Hexasterophora</taxon>
        <taxon>Lyssacinosida</taxon>
        <taxon>Leucopsacidae</taxon>
        <taxon>Oopsacas</taxon>
    </lineage>
</organism>
<dbReference type="CDD" id="cd00882">
    <property type="entry name" value="Ras_like_GTPase"/>
    <property type="match status" value="1"/>
</dbReference>
<dbReference type="GO" id="GO:0005525">
    <property type="term" value="F:GTP binding"/>
    <property type="evidence" value="ECO:0007669"/>
    <property type="project" value="InterPro"/>
</dbReference>
<evidence type="ECO:0000313" key="2">
    <source>
        <dbReference type="EMBL" id="KAI6660125.1"/>
    </source>
</evidence>
<proteinExistence type="predicted"/>
<dbReference type="PANTHER" id="PTHR32046:SF11">
    <property type="entry name" value="IMMUNE-ASSOCIATED NUCLEOTIDE-BINDING PROTEIN 10-LIKE"/>
    <property type="match status" value="1"/>
</dbReference>
<accession>A0AAV7KGY2</accession>
<dbReference type="PROSITE" id="PS00675">
    <property type="entry name" value="SIGMA54_INTERACT_1"/>
    <property type="match status" value="1"/>
</dbReference>
<dbReference type="Gene3D" id="3.40.50.300">
    <property type="entry name" value="P-loop containing nucleotide triphosphate hydrolases"/>
    <property type="match status" value="1"/>
</dbReference>
<evidence type="ECO:0000313" key="3">
    <source>
        <dbReference type="Proteomes" id="UP001165289"/>
    </source>
</evidence>
<dbReference type="EMBL" id="JAKMXF010000042">
    <property type="protein sequence ID" value="KAI6660125.1"/>
    <property type="molecule type" value="Genomic_DNA"/>
</dbReference>
<gene>
    <name evidence="2" type="ORF">LOD99_10569</name>
</gene>
<dbReference type="AlphaFoldDB" id="A0AAV7KGY2"/>
<dbReference type="InterPro" id="IPR025662">
    <property type="entry name" value="Sigma_54_int_dom_ATP-bd_1"/>
</dbReference>
<sequence length="105" mass="12087">MEMYTFPAKKISVSDYQKVTRENLKKIIMVGETGSGKSTLINAFVNYAAGIEKEDDLRFKLVNPKNESPTKEISRYLIEDTFLEYPIIIWDTPGFGDRDEMINNN</sequence>